<evidence type="ECO:0000256" key="1">
    <source>
        <dbReference type="SAM" id="Phobius"/>
    </source>
</evidence>
<proteinExistence type="predicted"/>
<keyword evidence="1" id="KW-1133">Transmembrane helix</keyword>
<evidence type="ECO:0000313" key="2">
    <source>
        <dbReference type="EMBL" id="MCO6046487.1"/>
    </source>
</evidence>
<dbReference type="EMBL" id="JAMXLR010000073">
    <property type="protein sequence ID" value="MCO6046487.1"/>
    <property type="molecule type" value="Genomic_DNA"/>
</dbReference>
<dbReference type="AlphaFoldDB" id="A0A9X2FCF6"/>
<sequence length="474" mass="52272">MKNRSATHSTSSSAVIASVVGGFALLMLLVGDCDRCNAQTTAALRQRALQQWGPPRDINRSKLARQGFRVLDGRHVTLVTDLPSAPAVDELPAVVDAAVPLLTERFGIAPERLRDWHVLAMLIVDRQKFAAAGLMPAEKHQDFPNGLSIGYELWVANQTSDYYRRHLLLHELVHSFMATQLGACGPGWYMEGMAELLGTHTWNSQTGKLVLGVMPEGRDEFEMWGRTKAIRDAADASRVLPIEAVMKIDNSRIMEVESYAWAWALAKFLDTHPRYRERFVSLQGETLDADFDEHFRELYAKDWADLQTEWRLFTSTLSYDHDIAGEAIEFPQRMADLKRVSTSARLSVAADRGWQCTGLVLEAGKTYEIKASGRFVVGAEPDGVPWIAEPGGITLEYNAGEPLGKLLGVIDPRPPADASTTRGVTSAFLEPVAVGTQGELTPTQPGILFLRLNDSPGSLHDNRGEASVGVRRLP</sequence>
<dbReference type="Proteomes" id="UP001155241">
    <property type="component" value="Unassembled WGS sequence"/>
</dbReference>
<comment type="caution">
    <text evidence="2">The sequence shown here is derived from an EMBL/GenBank/DDBJ whole genome shotgun (WGS) entry which is preliminary data.</text>
</comment>
<dbReference type="Gene3D" id="2.60.120.430">
    <property type="entry name" value="Galactose-binding lectin"/>
    <property type="match status" value="1"/>
</dbReference>
<name>A0A9X2FCF6_9BACT</name>
<evidence type="ECO:0000313" key="3">
    <source>
        <dbReference type="Proteomes" id="UP001155241"/>
    </source>
</evidence>
<accession>A0A9X2FCF6</accession>
<dbReference type="RefSeq" id="WP_252854600.1">
    <property type="nucleotide sequence ID" value="NZ_JAMXLR010000073.1"/>
</dbReference>
<protein>
    <submittedName>
        <fullName evidence="2">Uncharacterized protein</fullName>
    </submittedName>
</protein>
<organism evidence="2 3">
    <name type="scientific">Aeoliella straminimaris</name>
    <dbReference type="NCBI Taxonomy" id="2954799"/>
    <lineage>
        <taxon>Bacteria</taxon>
        <taxon>Pseudomonadati</taxon>
        <taxon>Planctomycetota</taxon>
        <taxon>Planctomycetia</taxon>
        <taxon>Pirellulales</taxon>
        <taxon>Lacipirellulaceae</taxon>
        <taxon>Aeoliella</taxon>
    </lineage>
</organism>
<keyword evidence="1" id="KW-0812">Transmembrane</keyword>
<gene>
    <name evidence="2" type="ORF">NG895_21520</name>
</gene>
<reference evidence="2" key="1">
    <citation type="submission" date="2022-06" db="EMBL/GenBank/DDBJ databases">
        <title>Aeoliella straminimaris, a novel planctomycete from sediments.</title>
        <authorList>
            <person name="Vitorino I.R."/>
            <person name="Lage O.M."/>
        </authorList>
    </citation>
    <scope>NUCLEOTIDE SEQUENCE</scope>
    <source>
        <strain evidence="2">ICT_H6.2</strain>
    </source>
</reference>
<keyword evidence="1" id="KW-0472">Membrane</keyword>
<feature type="transmembrane region" description="Helical" evidence="1">
    <location>
        <begin position="12"/>
        <end position="31"/>
    </location>
</feature>
<keyword evidence="3" id="KW-1185">Reference proteome</keyword>